<dbReference type="InterPro" id="IPR002500">
    <property type="entry name" value="PAPS_reduct_dom"/>
</dbReference>
<gene>
    <name evidence="2" type="ORF">J2S75_004505</name>
</gene>
<evidence type="ECO:0000313" key="2">
    <source>
        <dbReference type="EMBL" id="MDQ0305441.1"/>
    </source>
</evidence>
<comment type="caution">
    <text evidence="2">The sequence shown here is derived from an EMBL/GenBank/DDBJ whole genome shotgun (WGS) entry which is preliminary data.</text>
</comment>
<keyword evidence="3" id="KW-1185">Reference proteome</keyword>
<sequence length="257" mass="29690">MGSERFIRFVIFASYGNDSCALIQWAHEWQLEGVAVVYSDTGWATKEWRQRVEEKEAWAQSLGFWTYRTESIGFPNLAREKKGFPTQRYQWCSFRLKIEPGMRWLDEHDPHKSAVCLVGARRDEAKSPEDSRAKFPEYLVRSDNHGGRLMLAPFVCWDATARDELLHRAGIEPLPHRSRECRCINSNKSDMRLWTEDDIAEMRALEAEIGKPIFRPARHMGAKGIDEVVRWANSPRGKYGAEVEEDLFGCSTGWCEA</sequence>
<dbReference type="Pfam" id="PF01507">
    <property type="entry name" value="PAPS_reduct"/>
    <property type="match status" value="1"/>
</dbReference>
<dbReference type="Proteomes" id="UP001224682">
    <property type="component" value="Unassembled WGS sequence"/>
</dbReference>
<accession>A0ABU0BJE8</accession>
<name>A0ABU0BJE8_9HYPH</name>
<dbReference type="InterPro" id="IPR014729">
    <property type="entry name" value="Rossmann-like_a/b/a_fold"/>
</dbReference>
<protein>
    <submittedName>
        <fullName evidence="2">3'-phosphoadenosine 5'-phosphosulfate sulfotransferase (PAPS reductase)/FAD synthetase</fullName>
    </submittedName>
</protein>
<proteinExistence type="predicted"/>
<dbReference type="RefSeq" id="WP_307023465.1">
    <property type="nucleotide sequence ID" value="NZ_JAUSUI010000020.1"/>
</dbReference>
<evidence type="ECO:0000313" key="3">
    <source>
        <dbReference type="Proteomes" id="UP001224682"/>
    </source>
</evidence>
<dbReference type="EMBL" id="JAUSUI010000020">
    <property type="protein sequence ID" value="MDQ0305441.1"/>
    <property type="molecule type" value="Genomic_DNA"/>
</dbReference>
<reference evidence="2 3" key="1">
    <citation type="submission" date="2023-07" db="EMBL/GenBank/DDBJ databases">
        <title>Genomic Encyclopedia of Type Strains, Phase IV (KMG-IV): sequencing the most valuable type-strain genomes for metagenomic binning, comparative biology and taxonomic classification.</title>
        <authorList>
            <person name="Goeker M."/>
        </authorList>
    </citation>
    <scope>NUCLEOTIDE SEQUENCE [LARGE SCALE GENOMIC DNA]</scope>
    <source>
        <strain evidence="2 3">DSM 2457</strain>
    </source>
</reference>
<dbReference type="Gene3D" id="3.40.50.620">
    <property type="entry name" value="HUPs"/>
    <property type="match status" value="1"/>
</dbReference>
<organism evidence="2 3">
    <name type="scientific">Ancylobacter polymorphus</name>
    <dbReference type="NCBI Taxonomy" id="223390"/>
    <lineage>
        <taxon>Bacteria</taxon>
        <taxon>Pseudomonadati</taxon>
        <taxon>Pseudomonadota</taxon>
        <taxon>Alphaproteobacteria</taxon>
        <taxon>Hyphomicrobiales</taxon>
        <taxon>Xanthobacteraceae</taxon>
        <taxon>Ancylobacter</taxon>
    </lineage>
</organism>
<evidence type="ECO:0000259" key="1">
    <source>
        <dbReference type="Pfam" id="PF01507"/>
    </source>
</evidence>
<feature type="domain" description="Phosphoadenosine phosphosulphate reductase" evidence="1">
    <location>
        <begin position="10"/>
        <end position="175"/>
    </location>
</feature>
<dbReference type="SUPFAM" id="SSF52402">
    <property type="entry name" value="Adenine nucleotide alpha hydrolases-like"/>
    <property type="match status" value="1"/>
</dbReference>